<protein>
    <submittedName>
        <fullName evidence="4">Flagellar hook-basal body complex protein FliE</fullName>
    </submittedName>
</protein>
<accession>A0ABY8LFW3</accession>
<gene>
    <name evidence="4" type="ORF">P8627_07925</name>
</gene>
<dbReference type="Proteomes" id="UP001243420">
    <property type="component" value="Chromosome"/>
</dbReference>
<keyword evidence="3" id="KW-0975">Bacterial flagellum</keyword>
<dbReference type="EMBL" id="CP122537">
    <property type="protein sequence ID" value="WGH80182.1"/>
    <property type="molecule type" value="Genomic_DNA"/>
</dbReference>
<evidence type="ECO:0000256" key="2">
    <source>
        <dbReference type="ARBA" id="ARBA00009272"/>
    </source>
</evidence>
<proteinExistence type="inferred from homology"/>
<dbReference type="InterPro" id="IPR001624">
    <property type="entry name" value="FliE"/>
</dbReference>
<evidence type="ECO:0000256" key="3">
    <source>
        <dbReference type="ARBA" id="ARBA00023143"/>
    </source>
</evidence>
<keyword evidence="4" id="KW-0282">Flagellum</keyword>
<dbReference type="RefSeq" id="WP_279967238.1">
    <property type="nucleotide sequence ID" value="NZ_CP122537.1"/>
</dbReference>
<comment type="subcellular location">
    <subcellularLocation>
        <location evidence="1">Bacterial flagellum basal body</location>
    </subcellularLocation>
</comment>
<dbReference type="Pfam" id="PF02049">
    <property type="entry name" value="FliE"/>
    <property type="match status" value="1"/>
</dbReference>
<name>A0ABY8LFW3_9RHOB</name>
<comment type="similarity">
    <text evidence="2">Belongs to the FliE family.</text>
</comment>
<evidence type="ECO:0000256" key="1">
    <source>
        <dbReference type="ARBA" id="ARBA00004117"/>
    </source>
</evidence>
<sequence length="88" mass="8968">MDLTQISAGIAGAPSPAPAPTLAAAEAARGFAETLALAETQAQAALTGAGDPHRLVTAMAEGKLAVDTVVTIRDRVVEAYQEILRMPV</sequence>
<reference evidence="4 5" key="1">
    <citation type="submission" date="2023-04" db="EMBL/GenBank/DDBJ databases">
        <title>Jannaschia ovalis sp. nov., a marine bacterium isolated from sea tidal flat.</title>
        <authorList>
            <person name="Kwon D.Y."/>
            <person name="Kim J.-J."/>
        </authorList>
    </citation>
    <scope>NUCLEOTIDE SEQUENCE [LARGE SCALE GENOMIC DNA]</scope>
    <source>
        <strain evidence="4 5">GRR-S6-38</strain>
    </source>
</reference>
<keyword evidence="4" id="KW-0969">Cilium</keyword>
<dbReference type="PANTHER" id="PTHR34653">
    <property type="match status" value="1"/>
</dbReference>
<keyword evidence="5" id="KW-1185">Reference proteome</keyword>
<evidence type="ECO:0000313" key="4">
    <source>
        <dbReference type="EMBL" id="WGH80182.1"/>
    </source>
</evidence>
<organism evidence="4 5">
    <name type="scientific">Jannaschia ovalis</name>
    <dbReference type="NCBI Taxonomy" id="3038773"/>
    <lineage>
        <taxon>Bacteria</taxon>
        <taxon>Pseudomonadati</taxon>
        <taxon>Pseudomonadota</taxon>
        <taxon>Alphaproteobacteria</taxon>
        <taxon>Rhodobacterales</taxon>
        <taxon>Roseobacteraceae</taxon>
        <taxon>Jannaschia</taxon>
    </lineage>
</organism>
<evidence type="ECO:0000313" key="5">
    <source>
        <dbReference type="Proteomes" id="UP001243420"/>
    </source>
</evidence>
<keyword evidence="4" id="KW-0966">Cell projection</keyword>
<dbReference type="PANTHER" id="PTHR34653:SF1">
    <property type="entry name" value="FLAGELLAR HOOK-BASAL BODY COMPLEX PROTEIN FLIE"/>
    <property type="match status" value="1"/>
</dbReference>